<keyword evidence="5" id="KW-1185">Reference proteome</keyword>
<accession>A0A1U9K190</accession>
<protein>
    <submittedName>
        <fullName evidence="3">Transcriptional regulator with XRE-family HTH domain</fullName>
    </submittedName>
</protein>
<dbReference type="AlphaFoldDB" id="A0A1U9K190"/>
<evidence type="ECO:0000313" key="4">
    <source>
        <dbReference type="Proteomes" id="UP000189369"/>
    </source>
</evidence>
<reference evidence="2 4" key="1">
    <citation type="submission" date="2017-01" db="EMBL/GenBank/DDBJ databases">
        <title>Complete Genome Sequence of Paenalcaligenes hominis, Isolated from a paraplegic Patient with neurogenic bladder.</title>
        <authorList>
            <person name="Mukhopadhyay R."/>
            <person name="Joaquin J."/>
            <person name="Hogue R."/>
            <person name="Kilaru A."/>
            <person name="Jospin G."/>
            <person name="Mars K."/>
            <person name="Eisen J.A."/>
            <person name="Chaturvedi V."/>
        </authorList>
    </citation>
    <scope>NUCLEOTIDE SEQUENCE [LARGE SCALE GENOMIC DNA]</scope>
    <source>
        <strain evidence="2 4">15S00501</strain>
    </source>
</reference>
<dbReference type="SMART" id="SM00530">
    <property type="entry name" value="HTH_XRE"/>
    <property type="match status" value="1"/>
</dbReference>
<dbReference type="Proteomes" id="UP000189369">
    <property type="component" value="Chromosome"/>
</dbReference>
<feature type="domain" description="HTH cro/C1-type" evidence="1">
    <location>
        <begin position="16"/>
        <end position="82"/>
    </location>
</feature>
<reference evidence="3 5" key="2">
    <citation type="submission" date="2020-03" db="EMBL/GenBank/DDBJ databases">
        <title>Genomic Encyclopedia of Type Strains, Phase IV (KMG-IV): sequencing the most valuable type-strain genomes for metagenomic binning, comparative biology and taxonomic classification.</title>
        <authorList>
            <person name="Goeker M."/>
        </authorList>
    </citation>
    <scope>NUCLEOTIDE SEQUENCE [LARGE SCALE GENOMIC DNA]</scope>
    <source>
        <strain evidence="3 5">DSM 26613</strain>
    </source>
</reference>
<dbReference type="PROSITE" id="PS50943">
    <property type="entry name" value="HTH_CROC1"/>
    <property type="match status" value="1"/>
</dbReference>
<dbReference type="EMBL" id="JAATIZ010000002">
    <property type="protein sequence ID" value="NJB65023.1"/>
    <property type="molecule type" value="Genomic_DNA"/>
</dbReference>
<dbReference type="InterPro" id="IPR010982">
    <property type="entry name" value="Lambda_DNA-bd_dom_sf"/>
</dbReference>
<dbReference type="OrthoDB" id="3034420at2"/>
<dbReference type="CDD" id="cd00093">
    <property type="entry name" value="HTH_XRE"/>
    <property type="match status" value="1"/>
</dbReference>
<evidence type="ECO:0000313" key="2">
    <source>
        <dbReference type="EMBL" id="AQS51796.1"/>
    </source>
</evidence>
<name>A0A1U9K190_9BURK</name>
<dbReference type="RefSeq" id="WP_077734380.1">
    <property type="nucleotide sequence ID" value="NZ_BMCQ01000001.1"/>
</dbReference>
<gene>
    <name evidence="3" type="ORF">GGR41_001252</name>
    <name evidence="2" type="ORF">PAEH1_09930</name>
</gene>
<evidence type="ECO:0000313" key="3">
    <source>
        <dbReference type="EMBL" id="NJB65023.1"/>
    </source>
</evidence>
<proteinExistence type="predicted"/>
<dbReference type="SUPFAM" id="SSF47413">
    <property type="entry name" value="lambda repressor-like DNA-binding domains"/>
    <property type="match status" value="1"/>
</dbReference>
<sequence>MKSVLLLKVEQLSPLIRSLREEKGWSQAKLALELNTSQQAISRMEKDASGLAFARVYEVLSVLDTQLVAEPRRPFKDSIEGW</sequence>
<dbReference type="Gene3D" id="1.10.260.40">
    <property type="entry name" value="lambda repressor-like DNA-binding domains"/>
    <property type="match status" value="1"/>
</dbReference>
<dbReference type="Pfam" id="PF01381">
    <property type="entry name" value="HTH_3"/>
    <property type="match status" value="1"/>
</dbReference>
<evidence type="ECO:0000259" key="1">
    <source>
        <dbReference type="PROSITE" id="PS50943"/>
    </source>
</evidence>
<evidence type="ECO:0000313" key="5">
    <source>
        <dbReference type="Proteomes" id="UP000783934"/>
    </source>
</evidence>
<dbReference type="Proteomes" id="UP000783934">
    <property type="component" value="Unassembled WGS sequence"/>
</dbReference>
<dbReference type="InterPro" id="IPR001387">
    <property type="entry name" value="Cro/C1-type_HTH"/>
</dbReference>
<dbReference type="KEGG" id="phn:PAEH1_09930"/>
<dbReference type="EMBL" id="CP019697">
    <property type="protein sequence ID" value="AQS51796.1"/>
    <property type="molecule type" value="Genomic_DNA"/>
</dbReference>
<organism evidence="2 4">
    <name type="scientific">Paenalcaligenes hominis</name>
    <dbReference type="NCBI Taxonomy" id="643674"/>
    <lineage>
        <taxon>Bacteria</taxon>
        <taxon>Pseudomonadati</taxon>
        <taxon>Pseudomonadota</taxon>
        <taxon>Betaproteobacteria</taxon>
        <taxon>Burkholderiales</taxon>
        <taxon>Alcaligenaceae</taxon>
        <taxon>Paenalcaligenes</taxon>
    </lineage>
</organism>
<dbReference type="GO" id="GO:0003677">
    <property type="term" value="F:DNA binding"/>
    <property type="evidence" value="ECO:0007669"/>
    <property type="project" value="InterPro"/>
</dbReference>